<dbReference type="AlphaFoldDB" id="A0A381C5Y7"/>
<dbReference type="EMBL" id="UIGI01000001">
    <property type="protein sequence ID" value="SUW63271.1"/>
    <property type="molecule type" value="Genomic_DNA"/>
</dbReference>
<gene>
    <name evidence="1" type="ORF">NCTC12119_01758</name>
</gene>
<evidence type="ECO:0000313" key="1">
    <source>
        <dbReference type="EMBL" id="SUW63271.1"/>
    </source>
</evidence>
<reference evidence="1 2" key="1">
    <citation type="submission" date="2018-06" db="EMBL/GenBank/DDBJ databases">
        <authorList>
            <consortium name="Pathogen Informatics"/>
            <person name="Doyle S."/>
        </authorList>
    </citation>
    <scope>NUCLEOTIDE SEQUENCE [LARGE SCALE GENOMIC DNA]</scope>
    <source>
        <strain evidence="1 2">NCTC12119</strain>
    </source>
</reference>
<dbReference type="Proteomes" id="UP000255528">
    <property type="component" value="Unassembled WGS sequence"/>
</dbReference>
<dbReference type="RefSeq" id="WP_115628030.1">
    <property type="nucleotide sequence ID" value="NZ_UIGI01000001.1"/>
</dbReference>
<accession>A0A381C5Y7</accession>
<sequence>MRVQIQNLILNFISENPGTQISAVVKGLPDIDRSSVSSALTRLTMQGKLTRVEGNGGRFEYTITAGEILPVAAEPLPVVAVVPNQRVISPDEWERRFSKAEELLVKGLSRRANQAFLELLDVTSETTLREKIVSCRSRCGSKPSGDSSTVAGHFVGMGLI</sequence>
<name>A0A381C5Y7_9ENTR</name>
<evidence type="ECO:0000313" key="2">
    <source>
        <dbReference type="Proteomes" id="UP000255528"/>
    </source>
</evidence>
<dbReference type="SUPFAM" id="SSF46785">
    <property type="entry name" value="Winged helix' DNA-binding domain"/>
    <property type="match status" value="1"/>
</dbReference>
<organism evidence="1 2">
    <name type="scientific">Buttiauxella agrestis</name>
    <dbReference type="NCBI Taxonomy" id="82977"/>
    <lineage>
        <taxon>Bacteria</taxon>
        <taxon>Pseudomonadati</taxon>
        <taxon>Pseudomonadota</taxon>
        <taxon>Gammaproteobacteria</taxon>
        <taxon>Enterobacterales</taxon>
        <taxon>Enterobacteriaceae</taxon>
        <taxon>Buttiauxella</taxon>
    </lineage>
</organism>
<protein>
    <submittedName>
        <fullName evidence="1">Uncharacterized protein</fullName>
    </submittedName>
</protein>
<proteinExistence type="predicted"/>
<dbReference type="InterPro" id="IPR036390">
    <property type="entry name" value="WH_DNA-bd_sf"/>
</dbReference>